<gene>
    <name evidence="1" type="ORF">EUGRSUZ_B03296</name>
</gene>
<dbReference type="EMBL" id="KK198754">
    <property type="protein sequence ID" value="KCW86670.1"/>
    <property type="molecule type" value="Genomic_DNA"/>
</dbReference>
<dbReference type="Gramene" id="KCW86670">
    <property type="protein sequence ID" value="KCW86670"/>
    <property type="gene ID" value="EUGRSUZ_B03296"/>
</dbReference>
<protein>
    <submittedName>
        <fullName evidence="1">Uncharacterized protein</fullName>
    </submittedName>
</protein>
<sequence>MEFEMIMAIKRAPSFGHPHRSRARRLQKEQFIYGRGQSKSTSMALRTDQSLGSAAGHEISGPLAVFYFMSFNLVHVRSSGCNVCGRNLIDADKPIAALVEPSPLILFSDPVDD</sequence>
<proteinExistence type="predicted"/>
<dbReference type="AlphaFoldDB" id="A0A059D8W9"/>
<accession>A0A059D8W9</accession>
<name>A0A059D8W9_EUCGR</name>
<reference evidence="1" key="1">
    <citation type="submission" date="2013-07" db="EMBL/GenBank/DDBJ databases">
        <title>The genome of Eucalyptus grandis.</title>
        <authorList>
            <person name="Schmutz J."/>
            <person name="Hayes R."/>
            <person name="Myburg A."/>
            <person name="Tuskan G."/>
            <person name="Grattapaglia D."/>
            <person name="Rokhsar D.S."/>
        </authorList>
    </citation>
    <scope>NUCLEOTIDE SEQUENCE</scope>
    <source>
        <tissue evidence="1">Leaf extractions</tissue>
    </source>
</reference>
<evidence type="ECO:0000313" key="1">
    <source>
        <dbReference type="EMBL" id="KCW86670.1"/>
    </source>
</evidence>
<dbReference type="InParanoid" id="A0A059D8W9"/>
<organism evidence="1">
    <name type="scientific">Eucalyptus grandis</name>
    <name type="common">Flooded gum</name>
    <dbReference type="NCBI Taxonomy" id="71139"/>
    <lineage>
        <taxon>Eukaryota</taxon>
        <taxon>Viridiplantae</taxon>
        <taxon>Streptophyta</taxon>
        <taxon>Embryophyta</taxon>
        <taxon>Tracheophyta</taxon>
        <taxon>Spermatophyta</taxon>
        <taxon>Magnoliopsida</taxon>
        <taxon>eudicotyledons</taxon>
        <taxon>Gunneridae</taxon>
        <taxon>Pentapetalae</taxon>
        <taxon>rosids</taxon>
        <taxon>malvids</taxon>
        <taxon>Myrtales</taxon>
        <taxon>Myrtaceae</taxon>
        <taxon>Myrtoideae</taxon>
        <taxon>Eucalypteae</taxon>
        <taxon>Eucalyptus</taxon>
    </lineage>
</organism>